<comment type="caution">
    <text evidence="6">The sequence shown here is derived from an EMBL/GenBank/DDBJ whole genome shotgun (WGS) entry which is preliminary data.</text>
</comment>
<keyword evidence="4" id="KW-1133">Transmembrane helix</keyword>
<evidence type="ECO:0000256" key="3">
    <source>
        <dbReference type="ARBA" id="ARBA00022692"/>
    </source>
</evidence>
<dbReference type="InterPro" id="IPR003400">
    <property type="entry name" value="ExbD"/>
</dbReference>
<evidence type="ECO:0000256" key="5">
    <source>
        <dbReference type="ARBA" id="ARBA00023136"/>
    </source>
</evidence>
<evidence type="ECO:0000256" key="4">
    <source>
        <dbReference type="ARBA" id="ARBA00022989"/>
    </source>
</evidence>
<dbReference type="GO" id="GO:0005886">
    <property type="term" value="C:plasma membrane"/>
    <property type="evidence" value="ECO:0007669"/>
    <property type="project" value="UniProtKB-SubCell"/>
</dbReference>
<proteinExistence type="predicted"/>
<dbReference type="PANTHER" id="PTHR30558">
    <property type="entry name" value="EXBD MEMBRANE COMPONENT OF PMF-DRIVEN MACROMOLECULE IMPORT SYSTEM"/>
    <property type="match status" value="1"/>
</dbReference>
<accession>A0A645EN66</accession>
<comment type="subcellular location">
    <subcellularLocation>
        <location evidence="1">Cell membrane</location>
        <topology evidence="1">Single-pass membrane protein</topology>
    </subcellularLocation>
</comment>
<organism evidence="6">
    <name type="scientific">bioreactor metagenome</name>
    <dbReference type="NCBI Taxonomy" id="1076179"/>
    <lineage>
        <taxon>unclassified sequences</taxon>
        <taxon>metagenomes</taxon>
        <taxon>ecological metagenomes</taxon>
    </lineage>
</organism>
<dbReference type="AlphaFoldDB" id="A0A645EN66"/>
<evidence type="ECO:0000256" key="2">
    <source>
        <dbReference type="ARBA" id="ARBA00022475"/>
    </source>
</evidence>
<dbReference type="EMBL" id="VSSQ01048754">
    <property type="protein sequence ID" value="MPN02800.1"/>
    <property type="molecule type" value="Genomic_DNA"/>
</dbReference>
<evidence type="ECO:0000313" key="6">
    <source>
        <dbReference type="EMBL" id="MPN02800.1"/>
    </source>
</evidence>
<dbReference type="GO" id="GO:0022857">
    <property type="term" value="F:transmembrane transporter activity"/>
    <property type="evidence" value="ECO:0007669"/>
    <property type="project" value="InterPro"/>
</dbReference>
<dbReference type="Pfam" id="PF02472">
    <property type="entry name" value="ExbD"/>
    <property type="match status" value="1"/>
</dbReference>
<dbReference type="Gene3D" id="3.30.420.270">
    <property type="match status" value="1"/>
</dbReference>
<gene>
    <name evidence="6" type="primary">exbD_9</name>
    <name evidence="6" type="ORF">SDC9_150017</name>
</gene>
<keyword evidence="3" id="KW-0812">Transmembrane</keyword>
<reference evidence="6" key="1">
    <citation type="submission" date="2019-08" db="EMBL/GenBank/DDBJ databases">
        <authorList>
            <person name="Kucharzyk K."/>
            <person name="Murdoch R.W."/>
            <person name="Higgins S."/>
            <person name="Loffler F."/>
        </authorList>
    </citation>
    <scope>NUCLEOTIDE SEQUENCE</scope>
</reference>
<keyword evidence="5" id="KW-0472">Membrane</keyword>
<dbReference type="PANTHER" id="PTHR30558:SF7">
    <property type="entry name" value="TOL-PAL SYSTEM PROTEIN TOLR"/>
    <property type="match status" value="1"/>
</dbReference>
<protein>
    <submittedName>
        <fullName evidence="6">Biopolymer transport protein ExbD</fullName>
    </submittedName>
</protein>
<evidence type="ECO:0000256" key="1">
    <source>
        <dbReference type="ARBA" id="ARBA00004162"/>
    </source>
</evidence>
<sequence length="144" mass="16388">MGRRKVRSQLDAIDQINITPLMDLMCMLMVVFMITAPLLENGVDVTPPTMNAEEIDTDKLIKNLTINRDGVLTYENTRVTPRELLETLRTLQQRSPDAVLLLRADGSRSYNEVIEVMRTIRESGFRNVQLVTLSEATNKPLSRK</sequence>
<keyword evidence="2" id="KW-1003">Cell membrane</keyword>
<name>A0A645EN66_9ZZZZ</name>